<keyword evidence="2" id="KW-0489">Methyltransferase</keyword>
<keyword evidence="2" id="KW-0808">Transferase</keyword>
<gene>
    <name evidence="2" type="ORF">SEMRO_1647_G288400.1</name>
</gene>
<dbReference type="AlphaFoldDB" id="A0A9N8ETJ5"/>
<protein>
    <submittedName>
        <fullName evidence="2">Methyltransferase domain</fullName>
    </submittedName>
</protein>
<dbReference type="InterPro" id="IPR029063">
    <property type="entry name" value="SAM-dependent_MTases_sf"/>
</dbReference>
<organism evidence="2 3">
    <name type="scientific">Seminavis robusta</name>
    <dbReference type="NCBI Taxonomy" id="568900"/>
    <lineage>
        <taxon>Eukaryota</taxon>
        <taxon>Sar</taxon>
        <taxon>Stramenopiles</taxon>
        <taxon>Ochrophyta</taxon>
        <taxon>Bacillariophyta</taxon>
        <taxon>Bacillariophyceae</taxon>
        <taxon>Bacillariophycidae</taxon>
        <taxon>Naviculales</taxon>
        <taxon>Naviculaceae</taxon>
        <taxon>Seminavis</taxon>
    </lineage>
</organism>
<dbReference type="EMBL" id="CAICTM010001645">
    <property type="protein sequence ID" value="CAB9525229.1"/>
    <property type="molecule type" value="Genomic_DNA"/>
</dbReference>
<dbReference type="PANTHER" id="PTHR43036">
    <property type="entry name" value="OSJNBB0011N17.9 PROTEIN"/>
    <property type="match status" value="1"/>
</dbReference>
<dbReference type="InterPro" id="IPR013216">
    <property type="entry name" value="Methyltransf_11"/>
</dbReference>
<sequence length="332" mass="37535">MNPCHHHDIVLFCLLRSATYQPVQKPTTMIVSTIRISALAALFTTVCNGFSASLSNSRQRRKPVGLSAQRLICEFEASDFSLATGEWPYTTQDLSRLDNSKDDFFYDTPRFVTHIDDRAIESLTNFYREEMAAVALKKKTNVDVLDLCSSWISHLPDDDIVPFGKVVGIGMNQQELEANKQLTDYFVQDLNENPKLEQLEDASFDVICNVVSVDYLTKPKEIFQEMHRILRPGGLALMSFSNRCFPSKAVNMWLQADDIGRMTIVGSYFHYTAKWNRIEALDILPEKVERPKAPSMTEILQNPSSGFAWMTTAAAVQKQNTGDPMFVVKAVK</sequence>
<dbReference type="Proteomes" id="UP001153069">
    <property type="component" value="Unassembled WGS sequence"/>
</dbReference>
<comment type="caution">
    <text evidence="2">The sequence shown here is derived from an EMBL/GenBank/DDBJ whole genome shotgun (WGS) entry which is preliminary data.</text>
</comment>
<keyword evidence="3" id="KW-1185">Reference proteome</keyword>
<evidence type="ECO:0000313" key="2">
    <source>
        <dbReference type="EMBL" id="CAB9525229.1"/>
    </source>
</evidence>
<evidence type="ECO:0000259" key="1">
    <source>
        <dbReference type="Pfam" id="PF08241"/>
    </source>
</evidence>
<reference evidence="2" key="1">
    <citation type="submission" date="2020-06" db="EMBL/GenBank/DDBJ databases">
        <authorList>
            <consortium name="Plant Systems Biology data submission"/>
        </authorList>
    </citation>
    <scope>NUCLEOTIDE SEQUENCE</scope>
    <source>
        <strain evidence="2">D6</strain>
    </source>
</reference>
<dbReference type="PANTHER" id="PTHR43036:SF2">
    <property type="entry name" value="OS04G0481300 PROTEIN"/>
    <property type="match status" value="1"/>
</dbReference>
<name>A0A9N8ETJ5_9STRA</name>
<dbReference type="SUPFAM" id="SSF53335">
    <property type="entry name" value="S-adenosyl-L-methionine-dependent methyltransferases"/>
    <property type="match status" value="1"/>
</dbReference>
<accession>A0A9N8ETJ5</accession>
<dbReference type="CDD" id="cd02440">
    <property type="entry name" value="AdoMet_MTases"/>
    <property type="match status" value="1"/>
</dbReference>
<feature type="domain" description="Methyltransferase type 11" evidence="1">
    <location>
        <begin position="165"/>
        <end position="237"/>
    </location>
</feature>
<evidence type="ECO:0000313" key="3">
    <source>
        <dbReference type="Proteomes" id="UP001153069"/>
    </source>
</evidence>
<proteinExistence type="predicted"/>
<dbReference type="Gene3D" id="3.40.50.150">
    <property type="entry name" value="Vaccinia Virus protein VP39"/>
    <property type="match status" value="1"/>
</dbReference>
<dbReference type="Pfam" id="PF08241">
    <property type="entry name" value="Methyltransf_11"/>
    <property type="match status" value="1"/>
</dbReference>
<dbReference type="GO" id="GO:0032259">
    <property type="term" value="P:methylation"/>
    <property type="evidence" value="ECO:0007669"/>
    <property type="project" value="UniProtKB-KW"/>
</dbReference>
<dbReference type="GO" id="GO:0008757">
    <property type="term" value="F:S-adenosylmethionine-dependent methyltransferase activity"/>
    <property type="evidence" value="ECO:0007669"/>
    <property type="project" value="InterPro"/>
</dbReference>
<dbReference type="OrthoDB" id="2013972at2759"/>